<comment type="similarity">
    <text evidence="2">Belongs to the glycosyl hydrolase 100 family.</text>
</comment>
<comment type="caution">
    <text evidence="7">The sequence shown here is derived from an EMBL/GenBank/DDBJ whole genome shotgun (WGS) entry which is preliminary data.</text>
</comment>
<evidence type="ECO:0000313" key="7">
    <source>
        <dbReference type="EMBL" id="OGH69696.1"/>
    </source>
</evidence>
<dbReference type="Pfam" id="PF12899">
    <property type="entry name" value="Glyco_hydro_100"/>
    <property type="match status" value="1"/>
</dbReference>
<gene>
    <name evidence="7" type="ORF">A2754_01835</name>
</gene>
<dbReference type="SUPFAM" id="SSF48208">
    <property type="entry name" value="Six-hairpin glycosidases"/>
    <property type="match status" value="1"/>
</dbReference>
<dbReference type="GO" id="GO:0033926">
    <property type="term" value="F:endo-alpha-N-acetylgalactosaminidase activity"/>
    <property type="evidence" value="ECO:0007669"/>
    <property type="project" value="InterPro"/>
</dbReference>
<accession>A0A1F6MDH8</accession>
<dbReference type="Gene3D" id="1.50.10.10">
    <property type="match status" value="1"/>
</dbReference>
<protein>
    <recommendedName>
        <fullName evidence="3">beta-fructofuranosidase</fullName>
        <ecNumber evidence="3">3.2.1.26</ecNumber>
    </recommendedName>
</protein>
<evidence type="ECO:0000256" key="4">
    <source>
        <dbReference type="ARBA" id="ARBA00022801"/>
    </source>
</evidence>
<dbReference type="EMBL" id="MFPU01000027">
    <property type="protein sequence ID" value="OGH69696.1"/>
    <property type="molecule type" value="Genomic_DNA"/>
</dbReference>
<dbReference type="InterPro" id="IPR012341">
    <property type="entry name" value="6hp_glycosidase-like_sf"/>
</dbReference>
<evidence type="ECO:0000256" key="1">
    <source>
        <dbReference type="ARBA" id="ARBA00000094"/>
    </source>
</evidence>
<proteinExistence type="inferred from homology"/>
<dbReference type="GO" id="GO:0005987">
    <property type="term" value="P:sucrose catabolic process"/>
    <property type="evidence" value="ECO:0007669"/>
    <property type="project" value="TreeGrafter"/>
</dbReference>
<evidence type="ECO:0000256" key="2">
    <source>
        <dbReference type="ARBA" id="ARBA00007671"/>
    </source>
</evidence>
<evidence type="ECO:0000313" key="8">
    <source>
        <dbReference type="Proteomes" id="UP000177953"/>
    </source>
</evidence>
<dbReference type="InterPro" id="IPR008928">
    <property type="entry name" value="6-hairpin_glycosidase_sf"/>
</dbReference>
<evidence type="ECO:0000256" key="5">
    <source>
        <dbReference type="ARBA" id="ARBA00023277"/>
    </source>
</evidence>
<organism evidence="7 8">
    <name type="scientific">Candidatus Magasanikbacteria bacterium RIFCSPHIGHO2_01_FULL_47_8</name>
    <dbReference type="NCBI Taxonomy" id="1798673"/>
    <lineage>
        <taxon>Bacteria</taxon>
        <taxon>Candidatus Magasanikiibacteriota</taxon>
    </lineage>
</organism>
<keyword evidence="4" id="KW-0378">Hydrolase</keyword>
<dbReference type="AlphaFoldDB" id="A0A1F6MDH8"/>
<comment type="catalytic activity">
    <reaction evidence="1">
        <text>Hydrolysis of terminal non-reducing beta-D-fructofuranoside residues in beta-D-fructofuranosides.</text>
        <dbReference type="EC" id="3.2.1.26"/>
    </reaction>
</comment>
<dbReference type="PANTHER" id="PTHR31916">
    <property type="match status" value="1"/>
</dbReference>
<keyword evidence="5" id="KW-0119">Carbohydrate metabolism</keyword>
<dbReference type="Proteomes" id="UP000177953">
    <property type="component" value="Unassembled WGS sequence"/>
</dbReference>
<sequence>MNEQAKNEAIKVLGHCARSMGFFASGLPGGYEAVWARDSMITSLGASLIGEKFKDTFKKSIETLRNNQSALGQIPNAVGSYNDDRQSDVTFNSIDSSLWYLVGQHAYRTAYKDNSVLNESQESIEKAMLWLRYQDPNEDKLLAQQPTMDWQDAFPHKYGHVINAQALHYAILKMHGHDEPAEHIKKVVNGEIERYLMMYDEKRGYYLPWNWKNHDGDREQEEWFDALGNLLAIVCGLATPEIAGNILDYIEREAVNRPFPCRTMHPALKKGDKEWRSYFEKCDAREPYSYLNSGVWPFIGGFYIAALVKAGKIDKAKEELDKLTDAVKTGQKMEWEFNEWLHGQTGKPGENSAPYQGWTAGMYLFAYECVERGEVPYFTFQN</sequence>
<dbReference type="GO" id="GO:0004575">
    <property type="term" value="F:sucrose alpha-glucosidase activity"/>
    <property type="evidence" value="ECO:0007669"/>
    <property type="project" value="TreeGrafter"/>
</dbReference>
<dbReference type="PANTHER" id="PTHR31916:SF28">
    <property type="entry name" value="NEUTRAL_ALKALINE INVERTASE 3, CHLOROPLASTIC"/>
    <property type="match status" value="1"/>
</dbReference>
<name>A0A1F6MDH8_9BACT</name>
<dbReference type="InterPro" id="IPR024746">
    <property type="entry name" value="Glyco_hydro_100"/>
</dbReference>
<reference evidence="7 8" key="1">
    <citation type="journal article" date="2016" name="Nat. Commun.">
        <title>Thousands of microbial genomes shed light on interconnected biogeochemical processes in an aquifer system.</title>
        <authorList>
            <person name="Anantharaman K."/>
            <person name="Brown C.T."/>
            <person name="Hug L.A."/>
            <person name="Sharon I."/>
            <person name="Castelle C.J."/>
            <person name="Probst A.J."/>
            <person name="Thomas B.C."/>
            <person name="Singh A."/>
            <person name="Wilkins M.J."/>
            <person name="Karaoz U."/>
            <person name="Brodie E.L."/>
            <person name="Williams K.H."/>
            <person name="Hubbard S.S."/>
            <person name="Banfield J.F."/>
        </authorList>
    </citation>
    <scope>NUCLEOTIDE SEQUENCE [LARGE SCALE GENOMIC DNA]</scope>
</reference>
<dbReference type="EC" id="3.2.1.26" evidence="3"/>
<evidence type="ECO:0000256" key="6">
    <source>
        <dbReference type="ARBA" id="ARBA00023295"/>
    </source>
</evidence>
<evidence type="ECO:0000256" key="3">
    <source>
        <dbReference type="ARBA" id="ARBA00012758"/>
    </source>
</evidence>
<keyword evidence="6" id="KW-0326">Glycosidase</keyword>